<dbReference type="InParanoid" id="G8JML0"/>
<evidence type="ECO:0000256" key="1">
    <source>
        <dbReference type="ARBA" id="ARBA00003474"/>
    </source>
</evidence>
<keyword evidence="9" id="KW-0408">Iron</keyword>
<evidence type="ECO:0000256" key="5">
    <source>
        <dbReference type="ARBA" id="ARBA00021797"/>
    </source>
</evidence>
<dbReference type="HOGENOM" id="CLU_017633_7_0_1"/>
<dbReference type="PANTHER" id="PTHR21454:SF46">
    <property type="entry name" value="DIPHTHAMIDE BIOSYNTHESIS PROTEIN 4"/>
    <property type="match status" value="1"/>
</dbReference>
<evidence type="ECO:0000256" key="8">
    <source>
        <dbReference type="ARBA" id="ARBA00022833"/>
    </source>
</evidence>
<dbReference type="AlphaFoldDB" id="G8JML0"/>
<keyword evidence="10" id="KW-0539">Nucleus</keyword>
<keyword evidence="7" id="KW-0479">Metal-binding</keyword>
<evidence type="ECO:0000313" key="14">
    <source>
        <dbReference type="Proteomes" id="UP000006790"/>
    </source>
</evidence>
<dbReference type="SMART" id="SM00271">
    <property type="entry name" value="DnaJ"/>
    <property type="match status" value="1"/>
</dbReference>
<gene>
    <name evidence="13" type="ordered locus">Ecym_1110</name>
</gene>
<dbReference type="InterPro" id="IPR036671">
    <property type="entry name" value="DPH_MB_sf"/>
</dbReference>
<dbReference type="SUPFAM" id="SSF144217">
    <property type="entry name" value="CSL zinc finger"/>
    <property type="match status" value="1"/>
</dbReference>
<dbReference type="FunCoup" id="G8JML0">
    <property type="interactions" value="363"/>
</dbReference>
<evidence type="ECO:0000256" key="10">
    <source>
        <dbReference type="ARBA" id="ARBA00023242"/>
    </source>
</evidence>
<comment type="subcellular location">
    <subcellularLocation>
        <location evidence="3">Cytoplasm</location>
    </subcellularLocation>
    <subcellularLocation>
        <location evidence="2">Nucleus</location>
    </subcellularLocation>
</comment>
<dbReference type="GO" id="GO:0017183">
    <property type="term" value="P:protein histidyl modification to diphthamide"/>
    <property type="evidence" value="ECO:0007669"/>
    <property type="project" value="UniProtKB-UniPathway"/>
</dbReference>
<proteinExistence type="inferred from homology"/>
<evidence type="ECO:0000313" key="13">
    <source>
        <dbReference type="EMBL" id="AET37365.1"/>
    </source>
</evidence>
<evidence type="ECO:0000259" key="12">
    <source>
        <dbReference type="PROSITE" id="PS51074"/>
    </source>
</evidence>
<dbReference type="RefSeq" id="XP_003644182.1">
    <property type="nucleotide sequence ID" value="XM_003644134.1"/>
</dbReference>
<dbReference type="Gene3D" id="1.10.287.110">
    <property type="entry name" value="DnaJ domain"/>
    <property type="match status" value="1"/>
</dbReference>
<evidence type="ECO:0000256" key="6">
    <source>
        <dbReference type="ARBA" id="ARBA00022490"/>
    </source>
</evidence>
<dbReference type="Gene3D" id="3.10.660.10">
    <property type="entry name" value="DPH Zinc finger"/>
    <property type="match status" value="1"/>
</dbReference>
<dbReference type="Pfam" id="PF05207">
    <property type="entry name" value="Zn_ribbon_CSL"/>
    <property type="match status" value="1"/>
</dbReference>
<dbReference type="GeneID" id="11472556"/>
<comment type="similarity">
    <text evidence="4">Belongs to the DPH4 family.</text>
</comment>
<dbReference type="eggNOG" id="KOG0714">
    <property type="taxonomic scope" value="Eukaryota"/>
</dbReference>
<evidence type="ECO:0000256" key="4">
    <source>
        <dbReference type="ARBA" id="ARBA00006169"/>
    </source>
</evidence>
<dbReference type="Pfam" id="PF00226">
    <property type="entry name" value="DnaJ"/>
    <property type="match status" value="1"/>
</dbReference>
<dbReference type="GO" id="GO:0008198">
    <property type="term" value="F:ferrous iron binding"/>
    <property type="evidence" value="ECO:0007669"/>
    <property type="project" value="EnsemblFungi"/>
</dbReference>
<organism evidence="13 14">
    <name type="scientific">Eremothecium cymbalariae (strain CBS 270.75 / DBVPG 7215 / KCTC 17166 / NRRL Y-17582)</name>
    <name type="common">Yeast</name>
    <dbReference type="NCBI Taxonomy" id="931890"/>
    <lineage>
        <taxon>Eukaryota</taxon>
        <taxon>Fungi</taxon>
        <taxon>Dikarya</taxon>
        <taxon>Ascomycota</taxon>
        <taxon>Saccharomycotina</taxon>
        <taxon>Saccharomycetes</taxon>
        <taxon>Saccharomycetales</taxon>
        <taxon>Saccharomycetaceae</taxon>
        <taxon>Eremothecium</taxon>
    </lineage>
</organism>
<feature type="domain" description="DPH-type MB" evidence="12">
    <location>
        <begin position="83"/>
        <end position="151"/>
    </location>
</feature>
<keyword evidence="14" id="KW-1185">Reference proteome</keyword>
<dbReference type="STRING" id="931890.G8JML0"/>
<keyword evidence="6" id="KW-0963">Cytoplasm</keyword>
<dbReference type="PANTHER" id="PTHR21454">
    <property type="entry name" value="DPH3 HOMOLOG-RELATED"/>
    <property type="match status" value="1"/>
</dbReference>
<dbReference type="GO" id="GO:0005737">
    <property type="term" value="C:cytoplasm"/>
    <property type="evidence" value="ECO:0007669"/>
    <property type="project" value="UniProtKB-SubCell"/>
</dbReference>
<dbReference type="Proteomes" id="UP000006790">
    <property type="component" value="Chromosome 1"/>
</dbReference>
<feature type="domain" description="J" evidence="11">
    <location>
        <begin position="4"/>
        <end position="68"/>
    </location>
</feature>
<dbReference type="OrthoDB" id="445556at2759"/>
<reference evidence="14" key="1">
    <citation type="journal article" date="2012" name="G3 (Bethesda)">
        <title>Pichia sorbitophila, an interspecies yeast hybrid reveals early steps of genome resolution following polyploidization.</title>
        <authorList>
            <person name="Leh Louis V."/>
            <person name="Despons L."/>
            <person name="Friedrich A."/>
            <person name="Martin T."/>
            <person name="Durrens P."/>
            <person name="Casaregola S."/>
            <person name="Neuveglise C."/>
            <person name="Fairhead C."/>
            <person name="Marck C."/>
            <person name="Cruz J.A."/>
            <person name="Straub M.L."/>
            <person name="Kugler V."/>
            <person name="Sacerdot C."/>
            <person name="Uzunov Z."/>
            <person name="Thierry A."/>
            <person name="Weiss S."/>
            <person name="Bleykasten C."/>
            <person name="De Montigny J."/>
            <person name="Jacques N."/>
            <person name="Jung P."/>
            <person name="Lemaire M."/>
            <person name="Mallet S."/>
            <person name="Morel G."/>
            <person name="Richard G.F."/>
            <person name="Sarkar A."/>
            <person name="Savel G."/>
            <person name="Schacherer J."/>
            <person name="Seret M.L."/>
            <person name="Talla E."/>
            <person name="Samson G."/>
            <person name="Jubin C."/>
            <person name="Poulain J."/>
            <person name="Vacherie B."/>
            <person name="Barbe V."/>
            <person name="Pelletier E."/>
            <person name="Sherman D.J."/>
            <person name="Westhof E."/>
            <person name="Weissenbach J."/>
            <person name="Baret P.V."/>
            <person name="Wincker P."/>
            <person name="Gaillardin C."/>
            <person name="Dujon B."/>
            <person name="Souciet J.L."/>
        </authorList>
    </citation>
    <scope>NUCLEOTIDE SEQUENCE [LARGE SCALE GENOMIC DNA]</scope>
    <source>
        <strain evidence="14">CBS 270.75 / DBVPG 7215 / KCTC 17166 / NRRL Y-17582</strain>
    </source>
</reference>
<dbReference type="PROSITE" id="PS51074">
    <property type="entry name" value="DPH_MB"/>
    <property type="match status" value="1"/>
</dbReference>
<evidence type="ECO:0000256" key="3">
    <source>
        <dbReference type="ARBA" id="ARBA00004496"/>
    </source>
</evidence>
<dbReference type="InterPro" id="IPR007872">
    <property type="entry name" value="DPH_MB_dom"/>
</dbReference>
<comment type="function">
    <text evidence="1">Required for the first step of diphthamide biosynthesis, the transfer of 3-amino-3-carboxypropyl from S-adenosyl-L-methionine to a histidine residue. Diphthamide is a post-translational modification of histidine which occurs in elongation factor 2.</text>
</comment>
<evidence type="ECO:0000256" key="2">
    <source>
        <dbReference type="ARBA" id="ARBA00004123"/>
    </source>
</evidence>
<sequence length="156" mass="17976">MNVSHYSVLGIDSDADSDTIKKAYRRRLLETHPDKKQISNESLSVDQLQKAYRVLIDKELRAKYDSELSEGFKKQGFYITGEGLDEYSLDQFEFHEKDRTFTMNCPRCTVNEGFEFNEVMLEGHAVGKQEGGMHVVVQCNSCSLWINVNFDIVYSE</sequence>
<dbReference type="InterPro" id="IPR036869">
    <property type="entry name" value="J_dom_sf"/>
</dbReference>
<dbReference type="OMA" id="IIGCRGC"/>
<dbReference type="EMBL" id="CP002497">
    <property type="protein sequence ID" value="AET37365.1"/>
    <property type="molecule type" value="Genomic_DNA"/>
</dbReference>
<evidence type="ECO:0000259" key="11">
    <source>
        <dbReference type="PROSITE" id="PS50076"/>
    </source>
</evidence>
<dbReference type="CDD" id="cd06257">
    <property type="entry name" value="DnaJ"/>
    <property type="match status" value="1"/>
</dbReference>
<dbReference type="PROSITE" id="PS50076">
    <property type="entry name" value="DNAJ_2"/>
    <property type="match status" value="1"/>
</dbReference>
<evidence type="ECO:0000256" key="9">
    <source>
        <dbReference type="ARBA" id="ARBA00023004"/>
    </source>
</evidence>
<dbReference type="InterPro" id="IPR044248">
    <property type="entry name" value="DPH3/4-like"/>
</dbReference>
<dbReference type="PRINTS" id="PR00625">
    <property type="entry name" value="JDOMAIN"/>
</dbReference>
<name>G8JML0_ERECY</name>
<dbReference type="UniPathway" id="UPA00559"/>
<dbReference type="InterPro" id="IPR001623">
    <property type="entry name" value="DnaJ_domain"/>
</dbReference>
<dbReference type="SUPFAM" id="SSF46565">
    <property type="entry name" value="Chaperone J-domain"/>
    <property type="match status" value="1"/>
</dbReference>
<dbReference type="GO" id="GO:0005634">
    <property type="term" value="C:nucleus"/>
    <property type="evidence" value="ECO:0007669"/>
    <property type="project" value="UniProtKB-SubCell"/>
</dbReference>
<dbReference type="KEGG" id="erc:Ecym_1110"/>
<protein>
    <recommendedName>
        <fullName evidence="5">Diphthamide biosynthesis protein 4</fullName>
    </recommendedName>
</protein>
<accession>G8JML0</accession>
<keyword evidence="8" id="KW-0862">Zinc</keyword>
<evidence type="ECO:0000256" key="7">
    <source>
        <dbReference type="ARBA" id="ARBA00022723"/>
    </source>
</evidence>